<dbReference type="InterPro" id="IPR051044">
    <property type="entry name" value="MAG_DAG_Lipase"/>
</dbReference>
<evidence type="ECO:0000259" key="1">
    <source>
        <dbReference type="Pfam" id="PF12146"/>
    </source>
</evidence>
<accession>A9NVL6</accession>
<dbReference type="InterPro" id="IPR000073">
    <property type="entry name" value="AB_hydrolase_1"/>
</dbReference>
<dbReference type="PANTHER" id="PTHR11614">
    <property type="entry name" value="PHOSPHOLIPASE-RELATED"/>
    <property type="match status" value="1"/>
</dbReference>
<feature type="domain" description="Serine aminopeptidase S33" evidence="1">
    <location>
        <begin position="53"/>
        <end position="295"/>
    </location>
</feature>
<dbReference type="InterPro" id="IPR029058">
    <property type="entry name" value="AB_hydrolase_fold"/>
</dbReference>
<dbReference type="AlphaFoldDB" id="A9NVL6"/>
<name>A9NVL6_PICSI</name>
<organism evidence="2">
    <name type="scientific">Picea sitchensis</name>
    <name type="common">Sitka spruce</name>
    <name type="synonym">Pinus sitchensis</name>
    <dbReference type="NCBI Taxonomy" id="3332"/>
    <lineage>
        <taxon>Eukaryota</taxon>
        <taxon>Viridiplantae</taxon>
        <taxon>Streptophyta</taxon>
        <taxon>Embryophyta</taxon>
        <taxon>Tracheophyta</taxon>
        <taxon>Spermatophyta</taxon>
        <taxon>Pinopsida</taxon>
        <taxon>Pinidae</taxon>
        <taxon>Conifers I</taxon>
        <taxon>Pinales</taxon>
        <taxon>Pinaceae</taxon>
        <taxon>Picea</taxon>
    </lineage>
</organism>
<dbReference type="PRINTS" id="PR00111">
    <property type="entry name" value="ABHYDROLASE"/>
</dbReference>
<dbReference type="Pfam" id="PF12146">
    <property type="entry name" value="Hydrolase_4"/>
    <property type="match status" value="1"/>
</dbReference>
<dbReference type="SUPFAM" id="SSF53474">
    <property type="entry name" value="alpha/beta-Hydrolases"/>
    <property type="match status" value="1"/>
</dbReference>
<dbReference type="EMBL" id="EF085370">
    <property type="protein sequence ID" value="ABK24677.1"/>
    <property type="molecule type" value="mRNA"/>
</dbReference>
<dbReference type="OMA" id="FVIPENM"/>
<dbReference type="Gene3D" id="3.40.50.1820">
    <property type="entry name" value="alpha/beta hydrolase"/>
    <property type="match status" value="1"/>
</dbReference>
<proteinExistence type="evidence at transcript level"/>
<evidence type="ECO:0000313" key="2">
    <source>
        <dbReference type="EMBL" id="ABK24677.1"/>
    </source>
</evidence>
<reference evidence="2" key="1">
    <citation type="journal article" date="2008" name="BMC Genomics">
        <title>A conifer genomics resource of 200,000 spruce (Picea spp.) ESTs and 6,464 high-quality, sequence-finished full-length cDNAs for Sitka spruce (Picea sitchensis).</title>
        <authorList>
            <person name="Ralph S.G."/>
            <person name="Chun H.J."/>
            <person name="Kolosova N."/>
            <person name="Cooper D."/>
            <person name="Oddy C."/>
            <person name="Ritland C.E."/>
            <person name="Kirkpatrick R."/>
            <person name="Moore R."/>
            <person name="Barber S."/>
            <person name="Holt R.A."/>
            <person name="Jones S.J."/>
            <person name="Marra M.A."/>
            <person name="Douglas C.J."/>
            <person name="Ritland K."/>
            <person name="Bohlmann J."/>
        </authorList>
    </citation>
    <scope>NUCLEOTIDE SEQUENCE</scope>
    <source>
        <tissue evidence="2">Bark</tissue>
    </source>
</reference>
<sequence length="324" mass="36832">MSAVEKPGAPPNFWGDMPEEEYYASERVKNHQERFKTPHGTLFTQSWIPIEGPVKGIVCMTHGYGSDTGWMFQKISIAYAQWGYAVFGADLLGHGRSDGLRCYMGDMEKVAAAPLYFFKAMRDSEAYKDLPAFLFGESMGGAVTLLMYFQDPDGWDGLIFSAPLFVMPEPMKPSWWRLTAYGFLFGLADTWAVMPDNKMVKKAIKDPEKLKIIASNPRRYTGPPRVGTMRELCRVCAFFQENFEKVTIPFLTCHGTSDEVTAPESSTELYERAKSEDKTLKLYDDMYHSLVQGEPDENANRVLADMREWLDARSEKLFRSRTSS</sequence>
<dbReference type="InterPro" id="IPR022742">
    <property type="entry name" value="Hydrolase_4"/>
</dbReference>
<dbReference type="FunFam" id="3.40.50.1820:FF:000192">
    <property type="entry name" value="Caffeoylshikimate esterase"/>
    <property type="match status" value="1"/>
</dbReference>
<protein>
    <recommendedName>
        <fullName evidence="1">Serine aminopeptidase S33 domain-containing protein</fullName>
    </recommendedName>
</protein>